<evidence type="ECO:0000313" key="2">
    <source>
        <dbReference type="EMBL" id="EPS45344.1"/>
    </source>
</evidence>
<organism evidence="2 3">
    <name type="scientific">Dactylellina haptotyla (strain CBS 200.50)</name>
    <name type="common">Nematode-trapping fungus</name>
    <name type="synonym">Monacrosporium haptotylum</name>
    <dbReference type="NCBI Taxonomy" id="1284197"/>
    <lineage>
        <taxon>Eukaryota</taxon>
        <taxon>Fungi</taxon>
        <taxon>Dikarya</taxon>
        <taxon>Ascomycota</taxon>
        <taxon>Pezizomycotina</taxon>
        <taxon>Orbiliomycetes</taxon>
        <taxon>Orbiliales</taxon>
        <taxon>Orbiliaceae</taxon>
        <taxon>Dactylellina</taxon>
    </lineage>
</organism>
<proteinExistence type="predicted"/>
<reference evidence="2 3" key="1">
    <citation type="journal article" date="2013" name="PLoS Genet.">
        <title>Genomic mechanisms accounting for the adaptation to parasitism in nematode-trapping fungi.</title>
        <authorList>
            <person name="Meerupati T."/>
            <person name="Andersson K.M."/>
            <person name="Friman E."/>
            <person name="Kumar D."/>
            <person name="Tunlid A."/>
            <person name="Ahren D."/>
        </authorList>
    </citation>
    <scope>NUCLEOTIDE SEQUENCE [LARGE SCALE GENOMIC DNA]</scope>
    <source>
        <strain evidence="2 3">CBS 200.50</strain>
    </source>
</reference>
<evidence type="ECO:0000313" key="3">
    <source>
        <dbReference type="Proteomes" id="UP000015100"/>
    </source>
</evidence>
<feature type="region of interest" description="Disordered" evidence="1">
    <location>
        <begin position="1"/>
        <end position="29"/>
    </location>
</feature>
<feature type="region of interest" description="Disordered" evidence="1">
    <location>
        <begin position="195"/>
        <end position="241"/>
    </location>
</feature>
<protein>
    <recommendedName>
        <fullName evidence="4">Clr5 domain-containing protein</fullName>
    </recommendedName>
</protein>
<dbReference type="Gene3D" id="1.25.40.10">
    <property type="entry name" value="Tetratricopeptide repeat domain"/>
    <property type="match status" value="2"/>
</dbReference>
<dbReference type="InterPro" id="IPR011990">
    <property type="entry name" value="TPR-like_helical_dom_sf"/>
</dbReference>
<evidence type="ECO:0000256" key="1">
    <source>
        <dbReference type="SAM" id="MobiDB-lite"/>
    </source>
</evidence>
<dbReference type="OMA" id="EAMMAMS"/>
<dbReference type="Proteomes" id="UP000015100">
    <property type="component" value="Unassembled WGS sequence"/>
</dbReference>
<comment type="caution">
    <text evidence="2">The sequence shown here is derived from an EMBL/GenBank/DDBJ whole genome shotgun (WGS) entry which is preliminary data.</text>
</comment>
<dbReference type="OrthoDB" id="5336984at2759"/>
<keyword evidence="3" id="KW-1185">Reference proteome</keyword>
<accession>S8AR88</accession>
<gene>
    <name evidence="2" type="ORF">H072_593</name>
</gene>
<reference evidence="3" key="2">
    <citation type="submission" date="2013-04" db="EMBL/GenBank/DDBJ databases">
        <title>Genomic mechanisms accounting for the adaptation to parasitism in nematode-trapping fungi.</title>
        <authorList>
            <person name="Ahren D.G."/>
        </authorList>
    </citation>
    <scope>NUCLEOTIDE SEQUENCE [LARGE SCALE GENOMIC DNA]</scope>
    <source>
        <strain evidence="3">CBS 200.50</strain>
    </source>
</reference>
<sequence length="691" mass="77502">MQNSAPAALNVEFWPGPSRPQPRRYNKSTNWQPYKGFILQKRSEKVSLDEIVTLLKTEKGLDVDKSLQRRAEGKRRTVFKYTKTGEKISKDKIDKILKRYKNDSQGSGSQNLQNDDLVAATPTASVASGPSLASQAPVQDEQLAAFQRTTARWLTEDSTLTPVEEAMMAMSLIGGESSIPDLYQLIDKSVPEIPAETLDRANPESAARREADGSTRPSSSEPTTTEGSESPSEGTVAPETAAPTNVRDAAIQEHVDHGMAVSMPLEAGFHDVSVFLRPICMAWLERVKRNAMSVIAQKPVEPEASVEEIGRLGYTPTESSEPLPLTVCADILQYLDDNPLPERGYDLLEMDWDPVSKIYYSALPAFWGLFASTAAFNTVKLYLDDVARVFYLPTLVTRYGNDNYFVLRAMQSFGMCLGLVCHPNLSAEVLQLAVRGFDKLGLRYHHHTMETYYQLAQTLPFSLKGQEGVQLVQAYLLRCQKKYGPQHGRTISAMALLARGLVNQNQKPMAQALLKHIVAKTDSIPEKKKTSKQYADALRDIGKAEFYAGLNHQAAKTLILALQRNDDLEHRAPDSSHLSFLVGMIYGQMQQWEGAITFLRRSTLYRSNTFGELHRATGSSMEALSVVWERRGIVRYDNPVLELLEKLFRHYENRFGEDHQRTWNAWVKYGSAMVASNVTEQRIREFIDVPQ</sequence>
<dbReference type="EMBL" id="AQGS01000016">
    <property type="protein sequence ID" value="EPS45344.1"/>
    <property type="molecule type" value="Genomic_DNA"/>
</dbReference>
<feature type="compositionally biased region" description="Basic and acidic residues" evidence="1">
    <location>
        <begin position="197"/>
        <end position="213"/>
    </location>
</feature>
<feature type="compositionally biased region" description="Low complexity" evidence="1">
    <location>
        <begin position="214"/>
        <end position="235"/>
    </location>
</feature>
<dbReference type="HOGENOM" id="CLU_360911_0_0_1"/>
<dbReference type="SUPFAM" id="SSF48452">
    <property type="entry name" value="TPR-like"/>
    <property type="match status" value="1"/>
</dbReference>
<dbReference type="AlphaFoldDB" id="S8AR88"/>
<name>S8AR88_DACHA</name>
<evidence type="ECO:0008006" key="4">
    <source>
        <dbReference type="Google" id="ProtNLM"/>
    </source>
</evidence>